<protein>
    <submittedName>
        <fullName evidence="2">PA2B1 phospholipase</fullName>
    </submittedName>
</protein>
<evidence type="ECO:0000313" key="2">
    <source>
        <dbReference type="EMBL" id="NWZ22971.1"/>
    </source>
</evidence>
<gene>
    <name evidence="2" type="primary">Pa2b1</name>
    <name evidence="2" type="ORF">ASASCU_R16182</name>
</gene>
<sequence length="128" mass="13599">LIKSHFLVAPGMLAAHGKLPPAFAPGLEGSTVGNLTAHICDSGWGRGHAAKASAHRCCRLRACCYARLAARRCRVGQSQRLAAPQAGGPACSSGTRCQRGACKCERATRLCWARSRALLRCQGRGRRC</sequence>
<dbReference type="SUPFAM" id="SSF48619">
    <property type="entry name" value="Phospholipase A2, PLA2"/>
    <property type="match status" value="1"/>
</dbReference>
<dbReference type="EMBL" id="VZSO01000078">
    <property type="protein sequence ID" value="NWZ22971.1"/>
    <property type="molecule type" value="Genomic_DNA"/>
</dbReference>
<feature type="domain" description="Phospholipase A2-like central" evidence="1">
    <location>
        <begin position="39"/>
        <end position="115"/>
    </location>
</feature>
<feature type="non-terminal residue" evidence="2">
    <location>
        <position position="1"/>
    </location>
</feature>
<dbReference type="Gene3D" id="1.20.90.10">
    <property type="entry name" value="Phospholipase A2 domain"/>
    <property type="match status" value="1"/>
</dbReference>
<dbReference type="InterPro" id="IPR036444">
    <property type="entry name" value="PLipase_A2_dom_sf"/>
</dbReference>
<dbReference type="GO" id="GO:0050482">
    <property type="term" value="P:arachidonate secretion"/>
    <property type="evidence" value="ECO:0007669"/>
    <property type="project" value="InterPro"/>
</dbReference>
<dbReference type="InterPro" id="IPR016090">
    <property type="entry name" value="PLA2-like_dom"/>
</dbReference>
<dbReference type="GO" id="GO:0004623">
    <property type="term" value="F:phospholipase A2 activity"/>
    <property type="evidence" value="ECO:0007669"/>
    <property type="project" value="InterPro"/>
</dbReference>
<proteinExistence type="predicted"/>
<dbReference type="Pfam" id="PF00068">
    <property type="entry name" value="Phospholip_A2_1"/>
    <property type="match status" value="1"/>
</dbReference>
<name>A0A7K7KW85_9AVES</name>
<keyword evidence="3" id="KW-1185">Reference proteome</keyword>
<comment type="caution">
    <text evidence="2">The sequence shown here is derived from an EMBL/GenBank/DDBJ whole genome shotgun (WGS) entry which is preliminary data.</text>
</comment>
<reference evidence="2 3" key="1">
    <citation type="submission" date="2019-09" db="EMBL/GenBank/DDBJ databases">
        <title>Bird 10,000 Genomes (B10K) Project - Family phase.</title>
        <authorList>
            <person name="Zhang G."/>
        </authorList>
    </citation>
    <scope>NUCLEOTIDE SEQUENCE [LARGE SCALE GENOMIC DNA]</scope>
    <source>
        <strain evidence="2">OUT-0051</strain>
        <tissue evidence="2">Kidney</tissue>
    </source>
</reference>
<accession>A0A7K7KW85</accession>
<dbReference type="Proteomes" id="UP000525565">
    <property type="component" value="Unassembled WGS sequence"/>
</dbReference>
<feature type="non-terminal residue" evidence="2">
    <location>
        <position position="128"/>
    </location>
</feature>
<evidence type="ECO:0000313" key="3">
    <source>
        <dbReference type="Proteomes" id="UP000525565"/>
    </source>
</evidence>
<evidence type="ECO:0000259" key="1">
    <source>
        <dbReference type="Pfam" id="PF00068"/>
    </source>
</evidence>
<dbReference type="GO" id="GO:0006644">
    <property type="term" value="P:phospholipid metabolic process"/>
    <property type="evidence" value="ECO:0007669"/>
    <property type="project" value="InterPro"/>
</dbReference>
<organism evidence="2 3">
    <name type="scientific">Asarcornis scutulata</name>
    <dbReference type="NCBI Taxonomy" id="75869"/>
    <lineage>
        <taxon>Eukaryota</taxon>
        <taxon>Metazoa</taxon>
        <taxon>Chordata</taxon>
        <taxon>Craniata</taxon>
        <taxon>Vertebrata</taxon>
        <taxon>Euteleostomi</taxon>
        <taxon>Archelosauria</taxon>
        <taxon>Archosauria</taxon>
        <taxon>Dinosauria</taxon>
        <taxon>Saurischia</taxon>
        <taxon>Theropoda</taxon>
        <taxon>Coelurosauria</taxon>
        <taxon>Aves</taxon>
        <taxon>Neognathae</taxon>
        <taxon>Galloanserae</taxon>
        <taxon>Anseriformes</taxon>
        <taxon>Anatidae</taxon>
        <taxon>Anatinae</taxon>
        <taxon>Asarcornis</taxon>
    </lineage>
</organism>
<dbReference type="AlphaFoldDB" id="A0A7K7KW85"/>